<dbReference type="SUPFAM" id="SSF159664">
    <property type="entry name" value="CobE/GbiG C-terminal domain-like"/>
    <property type="match status" value="1"/>
</dbReference>
<evidence type="ECO:0000313" key="3">
    <source>
        <dbReference type="Proteomes" id="UP000198418"/>
    </source>
</evidence>
<accession>A0A212S1M2</accession>
<gene>
    <name evidence="2" type="ORF">SAMN06265338_11091</name>
</gene>
<organism evidence="2 3">
    <name type="scientific">Rhodoblastus acidophilus</name>
    <name type="common">Rhodopseudomonas acidophila</name>
    <dbReference type="NCBI Taxonomy" id="1074"/>
    <lineage>
        <taxon>Bacteria</taxon>
        <taxon>Pseudomonadati</taxon>
        <taxon>Pseudomonadota</taxon>
        <taxon>Alphaproteobacteria</taxon>
        <taxon>Hyphomicrobiales</taxon>
        <taxon>Rhodoblastaceae</taxon>
        <taxon>Rhodoblastus</taxon>
    </lineage>
</organism>
<evidence type="ECO:0000313" key="2">
    <source>
        <dbReference type="EMBL" id="SNB78861.1"/>
    </source>
</evidence>
<dbReference type="InterPro" id="IPR036518">
    <property type="entry name" value="CobE/GbiG_C_sf"/>
</dbReference>
<dbReference type="EMBL" id="FYDG01000010">
    <property type="protein sequence ID" value="SNB78861.1"/>
    <property type="molecule type" value="Genomic_DNA"/>
</dbReference>
<protein>
    <submittedName>
        <fullName evidence="2">Cobalt-precorrin 5A hydrolase</fullName>
    </submittedName>
</protein>
<name>A0A212S1M2_RHOAC</name>
<dbReference type="Gene3D" id="3.30.420.180">
    <property type="entry name" value="CobE/GbiG C-terminal domain"/>
    <property type="match status" value="1"/>
</dbReference>
<sequence length="125" mass="12429">MSAAVGVGFSSTATAEGIASAVRLALARAHAPAASLHASARKRDSQTLAEAARALVLPLVFHDEADLRRRGGDVASHSPRIAALAGVGSLAEAAALAGAGEGSRLIVTKFSRDGVSCAVAIVSES</sequence>
<dbReference type="GO" id="GO:0009236">
    <property type="term" value="P:cobalamin biosynthetic process"/>
    <property type="evidence" value="ECO:0007669"/>
    <property type="project" value="InterPro"/>
</dbReference>
<dbReference type="Pfam" id="PF01890">
    <property type="entry name" value="CbiG_C"/>
    <property type="match status" value="1"/>
</dbReference>
<dbReference type="GO" id="GO:0016787">
    <property type="term" value="F:hydrolase activity"/>
    <property type="evidence" value="ECO:0007669"/>
    <property type="project" value="UniProtKB-KW"/>
</dbReference>
<evidence type="ECO:0000259" key="1">
    <source>
        <dbReference type="Pfam" id="PF01890"/>
    </source>
</evidence>
<dbReference type="Proteomes" id="UP000198418">
    <property type="component" value="Unassembled WGS sequence"/>
</dbReference>
<keyword evidence="3" id="KW-1185">Reference proteome</keyword>
<proteinExistence type="predicted"/>
<keyword evidence="2" id="KW-0378">Hydrolase</keyword>
<dbReference type="AlphaFoldDB" id="A0A212S1M2"/>
<reference evidence="3" key="1">
    <citation type="submission" date="2017-06" db="EMBL/GenBank/DDBJ databases">
        <authorList>
            <person name="Varghese N."/>
            <person name="Submissions S."/>
        </authorList>
    </citation>
    <scope>NUCLEOTIDE SEQUENCE [LARGE SCALE GENOMIC DNA]</scope>
    <source>
        <strain evidence="3">DSM 137</strain>
    </source>
</reference>
<feature type="domain" description="CobE/GbiG C-terminal" evidence="1">
    <location>
        <begin position="4"/>
        <end position="120"/>
    </location>
</feature>
<dbReference type="PANTHER" id="PTHR37477">
    <property type="entry name" value="COBALT-PRECORRIN-5A HYDROLASE"/>
    <property type="match status" value="1"/>
</dbReference>
<dbReference type="InterPro" id="IPR002750">
    <property type="entry name" value="CobE/GbiG_C"/>
</dbReference>
<dbReference type="PANTHER" id="PTHR37477:SF1">
    <property type="entry name" value="COBALT-PRECORRIN-5A HYDROLASE"/>
    <property type="match status" value="1"/>
</dbReference>
<dbReference type="InterPro" id="IPR052553">
    <property type="entry name" value="CbiG_hydrolase"/>
</dbReference>